<dbReference type="InterPro" id="IPR000238">
    <property type="entry name" value="RbfA"/>
</dbReference>
<dbReference type="AlphaFoldDB" id="A0A1W1BMN4"/>
<dbReference type="InterPro" id="IPR023799">
    <property type="entry name" value="RbfA_dom_sf"/>
</dbReference>
<protein>
    <submittedName>
        <fullName evidence="1">Ribosome-binding factor A</fullName>
    </submittedName>
</protein>
<dbReference type="EMBL" id="FPHF01000028">
    <property type="protein sequence ID" value="SFV54818.1"/>
    <property type="molecule type" value="Genomic_DNA"/>
</dbReference>
<organism evidence="1">
    <name type="scientific">hydrothermal vent metagenome</name>
    <dbReference type="NCBI Taxonomy" id="652676"/>
    <lineage>
        <taxon>unclassified sequences</taxon>
        <taxon>metagenomes</taxon>
        <taxon>ecological metagenomes</taxon>
    </lineage>
</organism>
<accession>A0A1W1BMN4</accession>
<dbReference type="InterPro" id="IPR015946">
    <property type="entry name" value="KH_dom-like_a/b"/>
</dbReference>
<dbReference type="NCBIfam" id="TIGR00082">
    <property type="entry name" value="rbfA"/>
    <property type="match status" value="1"/>
</dbReference>
<gene>
    <name evidence="1" type="ORF">MNB_SM-4-1734</name>
</gene>
<name>A0A1W1BMN4_9ZZZZ</name>
<reference evidence="1" key="1">
    <citation type="submission" date="2016-10" db="EMBL/GenBank/DDBJ databases">
        <authorList>
            <person name="de Groot N.N."/>
        </authorList>
    </citation>
    <scope>NUCLEOTIDE SEQUENCE</scope>
</reference>
<proteinExistence type="inferred from homology"/>
<dbReference type="GO" id="GO:0006364">
    <property type="term" value="P:rRNA processing"/>
    <property type="evidence" value="ECO:0007669"/>
    <property type="project" value="InterPro"/>
</dbReference>
<dbReference type="SUPFAM" id="SSF89919">
    <property type="entry name" value="Ribosome-binding factor A, RbfA"/>
    <property type="match status" value="1"/>
</dbReference>
<dbReference type="Pfam" id="PF02033">
    <property type="entry name" value="RBFA"/>
    <property type="match status" value="1"/>
</dbReference>
<dbReference type="Gene3D" id="3.30.300.20">
    <property type="match status" value="1"/>
</dbReference>
<dbReference type="NCBIfam" id="NF001806">
    <property type="entry name" value="PRK00521.3-4"/>
    <property type="match status" value="1"/>
</dbReference>
<evidence type="ECO:0000313" key="1">
    <source>
        <dbReference type="EMBL" id="SFV54818.1"/>
    </source>
</evidence>
<sequence>MTEAQIKLKRTESVLLELVAKALGQMNDKRLHELDILEVKCSRGKSDAKVYINPHQLKPQEKRDYLKLLRNARPIVETFCLKDQGWYRCPTFTFEFDELLEKSKNIDDLFSKIAKRNKGEEEV</sequence>
<dbReference type="HAMAP" id="MF_00003">
    <property type="entry name" value="RbfA"/>
    <property type="match status" value="1"/>
</dbReference>